<feature type="region of interest" description="Disordered" evidence="1">
    <location>
        <begin position="29"/>
        <end position="121"/>
    </location>
</feature>
<dbReference type="AlphaFoldDB" id="A0A251X4B0"/>
<dbReference type="Gene3D" id="1.10.287.950">
    <property type="entry name" value="Methyl-accepting chemotaxis protein"/>
    <property type="match status" value="1"/>
</dbReference>
<protein>
    <recommendedName>
        <fullName evidence="4">DUF3782 domain-containing protein</fullName>
    </recommendedName>
</protein>
<proteinExistence type="predicted"/>
<evidence type="ECO:0000256" key="1">
    <source>
        <dbReference type="SAM" id="MobiDB-lite"/>
    </source>
</evidence>
<accession>A0A251X4B0</accession>
<dbReference type="SUPFAM" id="SSF52980">
    <property type="entry name" value="Restriction endonuclease-like"/>
    <property type="match status" value="1"/>
</dbReference>
<sequence length="271" mass="32363">MNIHDTPAPTLEDIWRLFQETDRQFKETDRKFQETDRQFKETDRKFQETDRQFKETDRKFQETDRQFKETDRKFQETDRQFKETDRKFQETDRQFKETDRKFQETDRQFKETDRKFQETDRKFRETDKKIGELGNRLGEFVEGLIKPSVARLFQERGILVHKTFSDVSANNPELDLATQIDLLLINGEVCALIEVKSKLDIDDVNEHIERMNKFKPLFPEYADKKAYGAVAAMVIPEDVAKYAYRKGFFVIAQKGEIAVILNDDKFKPATW</sequence>
<comment type="caution">
    <text evidence="2">The sequence shown here is derived from an EMBL/GenBank/DDBJ whole genome shotgun (WGS) entry which is preliminary data.</text>
</comment>
<name>A0A251X4B0_9GAMM</name>
<dbReference type="PANTHER" id="PTHR38753:SF1">
    <property type="entry name" value="SLR1441 PROTEIN"/>
    <property type="match status" value="1"/>
</dbReference>
<organism evidence="2 3">
    <name type="scientific">Thioflexithrix psekupsensis</name>
    <dbReference type="NCBI Taxonomy" id="1570016"/>
    <lineage>
        <taxon>Bacteria</taxon>
        <taxon>Pseudomonadati</taxon>
        <taxon>Pseudomonadota</taxon>
        <taxon>Gammaproteobacteria</taxon>
        <taxon>Thiotrichales</taxon>
        <taxon>Thioflexithrix</taxon>
    </lineage>
</organism>
<dbReference type="OrthoDB" id="5623749at2"/>
<evidence type="ECO:0000313" key="2">
    <source>
        <dbReference type="EMBL" id="OUD12324.1"/>
    </source>
</evidence>
<gene>
    <name evidence="2" type="ORF">TPSD3_14520</name>
</gene>
<dbReference type="InterPro" id="IPR011335">
    <property type="entry name" value="Restrct_endonuc-II-like"/>
</dbReference>
<reference evidence="2 3" key="1">
    <citation type="submission" date="2016-12" db="EMBL/GenBank/DDBJ databases">
        <title>Thioflexothrix psekupsii D3 genome sequencing and assembly.</title>
        <authorList>
            <person name="Fomenkov A."/>
            <person name="Vincze T."/>
            <person name="Grabovich M."/>
            <person name="Anton B.P."/>
            <person name="Dubinina G."/>
            <person name="Orlova M."/>
            <person name="Belousova E."/>
            <person name="Roberts R.J."/>
        </authorList>
    </citation>
    <scope>NUCLEOTIDE SEQUENCE [LARGE SCALE GENOMIC DNA]</scope>
    <source>
        <strain evidence="2">D3</strain>
    </source>
</reference>
<dbReference type="PANTHER" id="PTHR38753">
    <property type="entry name" value="SLR1441 PROTEIN"/>
    <property type="match status" value="1"/>
</dbReference>
<dbReference type="Proteomes" id="UP000194798">
    <property type="component" value="Unassembled WGS sequence"/>
</dbReference>
<dbReference type="RefSeq" id="WP_086489271.1">
    <property type="nucleotide sequence ID" value="NZ_MSLT01000023.1"/>
</dbReference>
<dbReference type="EMBL" id="MSLT01000023">
    <property type="protein sequence ID" value="OUD12324.1"/>
    <property type="molecule type" value="Genomic_DNA"/>
</dbReference>
<keyword evidence="3" id="KW-1185">Reference proteome</keyword>
<evidence type="ECO:0000313" key="3">
    <source>
        <dbReference type="Proteomes" id="UP000194798"/>
    </source>
</evidence>
<evidence type="ECO:0008006" key="4">
    <source>
        <dbReference type="Google" id="ProtNLM"/>
    </source>
</evidence>